<dbReference type="HOGENOM" id="CLU_1937074_0_0_7"/>
<gene>
    <name evidence="3" type="ORF">SYN_01201</name>
</gene>
<dbReference type="EMBL" id="CP000252">
    <property type="protein sequence ID" value="ABC78394.1"/>
    <property type="molecule type" value="Genomic_DNA"/>
</dbReference>
<dbReference type="eggNOG" id="COG1335">
    <property type="taxonomic scope" value="Bacteria"/>
</dbReference>
<dbReference type="PANTHER" id="PTHR43540">
    <property type="entry name" value="PEROXYUREIDOACRYLATE/UREIDOACRYLATE AMIDOHYDROLASE-RELATED"/>
    <property type="match status" value="1"/>
</dbReference>
<protein>
    <submittedName>
        <fullName evidence="3">Pyrazinamidase / nicotinamidase</fullName>
        <ecNumber evidence="3">3.5.1.-</ecNumber>
        <ecNumber evidence="3">3.5.1.19</ecNumber>
    </submittedName>
</protein>
<evidence type="ECO:0000256" key="1">
    <source>
        <dbReference type="ARBA" id="ARBA00022801"/>
    </source>
</evidence>
<dbReference type="InterPro" id="IPR050272">
    <property type="entry name" value="Isochorismatase-like_hydrls"/>
</dbReference>
<dbReference type="InterPro" id="IPR000868">
    <property type="entry name" value="Isochorismatase-like_dom"/>
</dbReference>
<accession>Q2LWD4</accession>
<dbReference type="STRING" id="56780.SYN_01201"/>
<dbReference type="Pfam" id="PF00857">
    <property type="entry name" value="Isochorismatase"/>
    <property type="match status" value="1"/>
</dbReference>
<evidence type="ECO:0000259" key="2">
    <source>
        <dbReference type="Pfam" id="PF00857"/>
    </source>
</evidence>
<dbReference type="EC" id="3.5.1.19" evidence="3"/>
<dbReference type="Proteomes" id="UP000001933">
    <property type="component" value="Chromosome"/>
</dbReference>
<proteinExistence type="predicted"/>
<keyword evidence="4" id="KW-1185">Reference proteome</keyword>
<dbReference type="GO" id="GO:0008936">
    <property type="term" value="F:nicotinamidase activity"/>
    <property type="evidence" value="ECO:0007669"/>
    <property type="project" value="UniProtKB-EC"/>
</dbReference>
<dbReference type="FunCoup" id="Q2LWD4">
    <property type="interactions" value="71"/>
</dbReference>
<name>Q2LWD4_SYNAS</name>
<dbReference type="PANTHER" id="PTHR43540:SF6">
    <property type="entry name" value="ISOCHORISMATASE-LIKE DOMAIN-CONTAINING PROTEIN"/>
    <property type="match status" value="1"/>
</dbReference>
<evidence type="ECO:0000313" key="4">
    <source>
        <dbReference type="Proteomes" id="UP000001933"/>
    </source>
</evidence>
<evidence type="ECO:0000313" key="3">
    <source>
        <dbReference type="EMBL" id="ABC78394.1"/>
    </source>
</evidence>
<dbReference type="InterPro" id="IPR036380">
    <property type="entry name" value="Isochorismatase-like_sf"/>
</dbReference>
<reference evidence="3 4" key="1">
    <citation type="journal article" date="2007" name="Proc. Natl. Acad. Sci. U.S.A.">
        <title>The genome of Syntrophus aciditrophicus: life at the thermodynamic limit of microbial growth.</title>
        <authorList>
            <person name="McInerney M.J."/>
            <person name="Rohlin L."/>
            <person name="Mouttaki H."/>
            <person name="Kim U."/>
            <person name="Krupp R.S."/>
            <person name="Rios-Hernandez L."/>
            <person name="Sieber J."/>
            <person name="Struchtemeyer C.G."/>
            <person name="Bhattacharyya A."/>
            <person name="Campbell J.W."/>
            <person name="Gunsalus R.P."/>
        </authorList>
    </citation>
    <scope>NUCLEOTIDE SEQUENCE [LARGE SCALE GENOMIC DNA]</scope>
    <source>
        <strain evidence="3 4">SB</strain>
    </source>
</reference>
<dbReference type="Gene3D" id="3.40.50.850">
    <property type="entry name" value="Isochorismatase-like"/>
    <property type="match status" value="1"/>
</dbReference>
<organism evidence="3 4">
    <name type="scientific">Syntrophus aciditrophicus (strain SB)</name>
    <dbReference type="NCBI Taxonomy" id="56780"/>
    <lineage>
        <taxon>Bacteria</taxon>
        <taxon>Pseudomonadati</taxon>
        <taxon>Thermodesulfobacteriota</taxon>
        <taxon>Syntrophia</taxon>
        <taxon>Syntrophales</taxon>
        <taxon>Syntrophaceae</taxon>
        <taxon>Syntrophus</taxon>
    </lineage>
</organism>
<dbReference type="KEGG" id="sat:SYN_01201"/>
<dbReference type="EC" id="3.5.1.-" evidence="3"/>
<dbReference type="InParanoid" id="Q2LWD4"/>
<feature type="domain" description="Isochorismatase-like" evidence="2">
    <location>
        <begin position="5"/>
        <end position="110"/>
    </location>
</feature>
<sequence>MPDDFLFKSRAKPHGIRGKAGAQVISELKPENGDIIVPKPRFSAFFKTDLDRILGERGVDTVVIGGVATEVCVLSTAYDAVCHNFTVIVLEDCCASRFRETRDQVLDLFRKSPLYPLLRVMSLADFQQTA</sequence>
<dbReference type="AlphaFoldDB" id="Q2LWD4"/>
<keyword evidence="1 3" id="KW-0378">Hydrolase</keyword>
<dbReference type="CDD" id="cd00431">
    <property type="entry name" value="cysteine_hydrolases"/>
    <property type="match status" value="1"/>
</dbReference>
<dbReference type="SUPFAM" id="SSF52499">
    <property type="entry name" value="Isochorismatase-like hydrolases"/>
    <property type="match status" value="1"/>
</dbReference>